<evidence type="ECO:0000256" key="1">
    <source>
        <dbReference type="SAM" id="MobiDB-lite"/>
    </source>
</evidence>
<sequence>MDFPLNSSLNSSLVLALAVALWLVWVGPFFLRRPTASAAPTTAATTIRPPVSPDKGSQGIIMNNIGTTPSGGGSLHVHGQPAARPAQPFRIRTDRTVLAAAGLAGVLTVVVGTLLAAFTSVSWFVPAVGLAILAGAVAALRALTVRERRRRVDHAFRAAMGPDFRDVEEPSVPQLPEETPAAETEDAEPQPETVLFDLESAPAPDEAVAAAGAVPARPTPGPPPTARKSAPAAAHVPLRPGTTPWQPVELPKPVYVDSPKAERPAPEPIILPETPRSVAKTPLRPSTAPASVQRPRPESGKINLDDVLQRRRA</sequence>
<keyword evidence="2" id="KW-1133">Transmembrane helix</keyword>
<accession>A0A5N6MW89</accession>
<gene>
    <name evidence="3" type="ORF">GD627_04970</name>
</gene>
<comment type="caution">
    <text evidence="3">The sequence shown here is derived from an EMBL/GenBank/DDBJ whole genome shotgun (WGS) entry which is preliminary data.</text>
</comment>
<feature type="region of interest" description="Disordered" evidence="1">
    <location>
        <begin position="206"/>
        <end position="313"/>
    </location>
</feature>
<feature type="compositionally biased region" description="Basic and acidic residues" evidence="1">
    <location>
        <begin position="295"/>
        <end position="313"/>
    </location>
</feature>
<proteinExistence type="predicted"/>
<evidence type="ECO:0000256" key="2">
    <source>
        <dbReference type="SAM" id="Phobius"/>
    </source>
</evidence>
<keyword evidence="2" id="KW-0472">Membrane</keyword>
<organism evidence="3 4">
    <name type="scientific">Arthrobacter yangruifuii</name>
    <dbReference type="NCBI Taxonomy" id="2606616"/>
    <lineage>
        <taxon>Bacteria</taxon>
        <taxon>Bacillati</taxon>
        <taxon>Actinomycetota</taxon>
        <taxon>Actinomycetes</taxon>
        <taxon>Micrococcales</taxon>
        <taxon>Micrococcaceae</taxon>
        <taxon>Arthrobacter</taxon>
    </lineage>
</organism>
<keyword evidence="2" id="KW-0812">Transmembrane</keyword>
<dbReference type="AlphaFoldDB" id="A0A5N6MW89"/>
<dbReference type="Proteomes" id="UP000326852">
    <property type="component" value="Unassembled WGS sequence"/>
</dbReference>
<evidence type="ECO:0000313" key="3">
    <source>
        <dbReference type="EMBL" id="KAD4060398.1"/>
    </source>
</evidence>
<feature type="transmembrane region" description="Helical" evidence="2">
    <location>
        <begin position="12"/>
        <end position="31"/>
    </location>
</feature>
<feature type="region of interest" description="Disordered" evidence="1">
    <location>
        <begin position="163"/>
        <end position="191"/>
    </location>
</feature>
<reference evidence="3 4" key="1">
    <citation type="submission" date="2019-08" db="EMBL/GenBank/DDBJ databases">
        <title>Arthrobacter sp. nov., isolated from plateau pika and Tibetan wild ass.</title>
        <authorList>
            <person name="Ge Y."/>
        </authorList>
    </citation>
    <scope>NUCLEOTIDE SEQUENCE [LARGE SCALE GENOMIC DNA]</scope>
    <source>
        <strain evidence="3 4">785</strain>
    </source>
</reference>
<dbReference type="RefSeq" id="WP_152271546.1">
    <property type="nucleotide sequence ID" value="NZ_VTFX01000001.1"/>
</dbReference>
<evidence type="ECO:0000313" key="4">
    <source>
        <dbReference type="Proteomes" id="UP000326852"/>
    </source>
</evidence>
<keyword evidence="4" id="KW-1185">Reference proteome</keyword>
<name>A0A5N6MW89_9MICC</name>
<feature type="transmembrane region" description="Helical" evidence="2">
    <location>
        <begin position="123"/>
        <end position="143"/>
    </location>
</feature>
<dbReference type="EMBL" id="VTFX01000001">
    <property type="protein sequence ID" value="KAD4060398.1"/>
    <property type="molecule type" value="Genomic_DNA"/>
</dbReference>
<protein>
    <submittedName>
        <fullName evidence="3">Uncharacterized protein</fullName>
    </submittedName>
</protein>
<feature type="compositionally biased region" description="Low complexity" evidence="1">
    <location>
        <begin position="206"/>
        <end position="216"/>
    </location>
</feature>
<feature type="transmembrane region" description="Helical" evidence="2">
    <location>
        <begin position="97"/>
        <end position="117"/>
    </location>
</feature>